<dbReference type="EMBL" id="RXIC02000024">
    <property type="protein sequence ID" value="KAB1210744.1"/>
    <property type="molecule type" value="Genomic_DNA"/>
</dbReference>
<dbReference type="AlphaFoldDB" id="A0A6A1VDA4"/>
<comment type="caution">
    <text evidence="1">The sequence shown here is derived from an EMBL/GenBank/DDBJ whole genome shotgun (WGS) entry which is preliminary data.</text>
</comment>
<dbReference type="InterPro" id="IPR044970">
    <property type="entry name" value="CCB2"/>
</dbReference>
<name>A0A6A1VDA4_9ROSI</name>
<sequence>MSNTLCLNPLVQLKIKIIPPQFPAKKSTKSVSISARLQNSQTPSNQQEQQLNLSVLRFTLGIPGFDESYLPRWIGYGFGSLLILNHFVGSDSATTTQAQLRTEVLGLSLAAFSILIPYLGKFLKGASTADQATIPEGTEQIFVMSQNVSDAQKEDLAWATYILLRNTNTIAALIVVGGQLCARGYWSIPEKVSKENLLDWFERQIEKIGLKNLKDNIYFPQPEDSALWEMLPKGTRSLLVQPVVQVPKPGSNQIEMVEGFVLLASSMSYAYSDKDKAWIAALAKKFGGNNLFTDL</sequence>
<evidence type="ECO:0000313" key="2">
    <source>
        <dbReference type="Proteomes" id="UP000516437"/>
    </source>
</evidence>
<accession>A0A6A1VDA4</accession>
<protein>
    <recommendedName>
        <fullName evidence="3">Protein COFACTOR ASSEMBLY OF COMPLEX C SUBUNIT B CCB2, chloroplastic</fullName>
    </recommendedName>
</protein>
<proteinExistence type="predicted"/>
<evidence type="ECO:0000313" key="1">
    <source>
        <dbReference type="EMBL" id="KAB1210744.1"/>
    </source>
</evidence>
<dbReference type="PANTHER" id="PTHR36403">
    <property type="entry name" value="PROTEIN COFACTOR ASSEMBLY OF COMPLEX C SUBUNIT B CCB2, CHLOROPLASTIC"/>
    <property type="match status" value="1"/>
</dbReference>
<gene>
    <name evidence="1" type="ORF">CJ030_MR6G019865</name>
</gene>
<dbReference type="Proteomes" id="UP000516437">
    <property type="component" value="Chromosome 6"/>
</dbReference>
<organism evidence="1 2">
    <name type="scientific">Morella rubra</name>
    <name type="common">Chinese bayberry</name>
    <dbReference type="NCBI Taxonomy" id="262757"/>
    <lineage>
        <taxon>Eukaryota</taxon>
        <taxon>Viridiplantae</taxon>
        <taxon>Streptophyta</taxon>
        <taxon>Embryophyta</taxon>
        <taxon>Tracheophyta</taxon>
        <taxon>Spermatophyta</taxon>
        <taxon>Magnoliopsida</taxon>
        <taxon>eudicotyledons</taxon>
        <taxon>Gunneridae</taxon>
        <taxon>Pentapetalae</taxon>
        <taxon>rosids</taxon>
        <taxon>fabids</taxon>
        <taxon>Fagales</taxon>
        <taxon>Myricaceae</taxon>
        <taxon>Morella</taxon>
    </lineage>
</organism>
<dbReference type="GO" id="GO:0010190">
    <property type="term" value="P:cytochrome b6f complex assembly"/>
    <property type="evidence" value="ECO:0007669"/>
    <property type="project" value="InterPro"/>
</dbReference>
<reference evidence="1 2" key="1">
    <citation type="journal article" date="2019" name="Plant Biotechnol. J.">
        <title>The red bayberry genome and genetic basis of sex determination.</title>
        <authorList>
            <person name="Jia H.M."/>
            <person name="Jia H.J."/>
            <person name="Cai Q.L."/>
            <person name="Wang Y."/>
            <person name="Zhao H.B."/>
            <person name="Yang W.F."/>
            <person name="Wang G.Y."/>
            <person name="Li Y.H."/>
            <person name="Zhan D.L."/>
            <person name="Shen Y.T."/>
            <person name="Niu Q.F."/>
            <person name="Chang L."/>
            <person name="Qiu J."/>
            <person name="Zhao L."/>
            <person name="Xie H.B."/>
            <person name="Fu W.Y."/>
            <person name="Jin J."/>
            <person name="Li X.W."/>
            <person name="Jiao Y."/>
            <person name="Zhou C.C."/>
            <person name="Tu T."/>
            <person name="Chai C.Y."/>
            <person name="Gao J.L."/>
            <person name="Fan L.J."/>
            <person name="van de Weg E."/>
            <person name="Wang J.Y."/>
            <person name="Gao Z.S."/>
        </authorList>
    </citation>
    <scope>NUCLEOTIDE SEQUENCE [LARGE SCALE GENOMIC DNA]</scope>
    <source>
        <tissue evidence="1">Leaves</tissue>
    </source>
</reference>
<dbReference type="InterPro" id="IPR021325">
    <property type="entry name" value="CCB2/CCB4"/>
</dbReference>
<dbReference type="Pfam" id="PF11152">
    <property type="entry name" value="CCB2_CCB4"/>
    <property type="match status" value="1"/>
</dbReference>
<dbReference type="OrthoDB" id="514937at2759"/>
<evidence type="ECO:0008006" key="3">
    <source>
        <dbReference type="Google" id="ProtNLM"/>
    </source>
</evidence>
<keyword evidence="2" id="KW-1185">Reference proteome</keyword>
<dbReference type="PANTHER" id="PTHR36403:SF1">
    <property type="entry name" value="PROTEIN COFACTOR ASSEMBLY OF COMPLEX C SUBUNIT B CCB2, CHLOROPLASTIC"/>
    <property type="match status" value="1"/>
</dbReference>